<comment type="subunit">
    <text evidence="9">Microtubule inner protein component of sperm flagellar doublet microtubules.</text>
</comment>
<evidence type="ECO:0000256" key="9">
    <source>
        <dbReference type="ARBA" id="ARBA00046435"/>
    </source>
</evidence>
<reference evidence="12 13" key="1">
    <citation type="submission" date="2016-11" db="EMBL/GenBank/DDBJ databases">
        <title>The macronuclear genome of Stentor coeruleus: a giant cell with tiny introns.</title>
        <authorList>
            <person name="Slabodnick M."/>
            <person name="Ruby J.G."/>
            <person name="Reiff S.B."/>
            <person name="Swart E.C."/>
            <person name="Gosai S."/>
            <person name="Prabakaran S."/>
            <person name="Witkowska E."/>
            <person name="Larue G.E."/>
            <person name="Fisher S."/>
            <person name="Freeman R.M."/>
            <person name="Gunawardena J."/>
            <person name="Chu W."/>
            <person name="Stover N.A."/>
            <person name="Gregory B.D."/>
            <person name="Nowacki M."/>
            <person name="Derisi J."/>
            <person name="Roy S.W."/>
            <person name="Marshall W.F."/>
            <person name="Sood P."/>
        </authorList>
    </citation>
    <scope>NUCLEOTIDE SEQUENCE [LARGE SCALE GENOMIC DNA]</scope>
    <source>
        <strain evidence="12">WM001</strain>
    </source>
</reference>
<feature type="coiled-coil region" evidence="10">
    <location>
        <begin position="36"/>
        <end position="72"/>
    </location>
</feature>
<evidence type="ECO:0000256" key="6">
    <source>
        <dbReference type="ARBA" id="ARBA00023069"/>
    </source>
</evidence>
<feature type="region of interest" description="Disordered" evidence="11">
    <location>
        <begin position="1"/>
        <end position="23"/>
    </location>
</feature>
<comment type="subcellular location">
    <subcellularLocation>
        <location evidence="1">Cytoplasm</location>
        <location evidence="1">Cytoskeleton</location>
        <location evidence="1">Flagellum axoneme</location>
    </subcellularLocation>
</comment>
<dbReference type="Pfam" id="PF05914">
    <property type="entry name" value="RIB43A"/>
    <property type="match status" value="1"/>
</dbReference>
<keyword evidence="7" id="KW-0206">Cytoskeleton</keyword>
<comment type="caution">
    <text evidence="12">The sequence shown here is derived from an EMBL/GenBank/DDBJ whole genome shotgun (WGS) entry which is preliminary data.</text>
</comment>
<evidence type="ECO:0000256" key="5">
    <source>
        <dbReference type="ARBA" id="ARBA00023054"/>
    </source>
</evidence>
<sequence>MKRTKENWNDPQPQDRNGISGCFTFDGEDNKFLDRKKDYQQRQKEWIEEQKREKAEALRKKQEEEMAFARQTLQANRACGLMEGQVEAKQKSMMASVRDSNLQMKAEKEAKMKYEREMKIQEELNDIQYQRDIRRKGAY</sequence>
<evidence type="ECO:0000313" key="13">
    <source>
        <dbReference type="Proteomes" id="UP000187209"/>
    </source>
</evidence>
<evidence type="ECO:0000256" key="10">
    <source>
        <dbReference type="SAM" id="Coils"/>
    </source>
</evidence>
<evidence type="ECO:0000313" key="12">
    <source>
        <dbReference type="EMBL" id="OMJ83231.1"/>
    </source>
</evidence>
<gene>
    <name evidence="12" type="ORF">SteCoe_15883</name>
</gene>
<dbReference type="AlphaFoldDB" id="A0A1R2C2M2"/>
<name>A0A1R2C2M2_9CILI</name>
<dbReference type="EMBL" id="MPUH01000311">
    <property type="protein sequence ID" value="OMJ83231.1"/>
    <property type="molecule type" value="Genomic_DNA"/>
</dbReference>
<evidence type="ECO:0000256" key="3">
    <source>
        <dbReference type="ARBA" id="ARBA00022490"/>
    </source>
</evidence>
<evidence type="ECO:0000256" key="7">
    <source>
        <dbReference type="ARBA" id="ARBA00023212"/>
    </source>
</evidence>
<accession>A0A1R2C2M2</accession>
<proteinExistence type="inferred from homology"/>
<keyword evidence="13" id="KW-1185">Reference proteome</keyword>
<keyword evidence="8" id="KW-0966">Cell projection</keyword>
<keyword evidence="5 10" id="KW-0175">Coiled coil</keyword>
<comment type="similarity">
    <text evidence="2">Belongs to the RIB43A family.</text>
</comment>
<dbReference type="PANTHER" id="PTHR14517">
    <property type="entry name" value="RIB43A-RELATED"/>
    <property type="match status" value="1"/>
</dbReference>
<evidence type="ECO:0000256" key="1">
    <source>
        <dbReference type="ARBA" id="ARBA00004611"/>
    </source>
</evidence>
<evidence type="ECO:0000256" key="2">
    <source>
        <dbReference type="ARBA" id="ARBA00006875"/>
    </source>
</evidence>
<organism evidence="12 13">
    <name type="scientific">Stentor coeruleus</name>
    <dbReference type="NCBI Taxonomy" id="5963"/>
    <lineage>
        <taxon>Eukaryota</taxon>
        <taxon>Sar</taxon>
        <taxon>Alveolata</taxon>
        <taxon>Ciliophora</taxon>
        <taxon>Postciliodesmatophora</taxon>
        <taxon>Heterotrichea</taxon>
        <taxon>Heterotrichida</taxon>
        <taxon>Stentoridae</taxon>
        <taxon>Stentor</taxon>
    </lineage>
</organism>
<dbReference type="InterPro" id="IPR008805">
    <property type="entry name" value="RIB43A"/>
</dbReference>
<dbReference type="OrthoDB" id="308880at2759"/>
<keyword evidence="4" id="KW-0282">Flagellum</keyword>
<keyword evidence="6" id="KW-0969">Cilium</keyword>
<evidence type="ECO:0000256" key="8">
    <source>
        <dbReference type="ARBA" id="ARBA00023273"/>
    </source>
</evidence>
<evidence type="ECO:0000256" key="11">
    <source>
        <dbReference type="SAM" id="MobiDB-lite"/>
    </source>
</evidence>
<keyword evidence="3" id="KW-0963">Cytoplasm</keyword>
<dbReference type="Proteomes" id="UP000187209">
    <property type="component" value="Unassembled WGS sequence"/>
</dbReference>
<feature type="coiled-coil region" evidence="10">
    <location>
        <begin position="97"/>
        <end position="124"/>
    </location>
</feature>
<evidence type="ECO:0000256" key="4">
    <source>
        <dbReference type="ARBA" id="ARBA00022846"/>
    </source>
</evidence>
<dbReference type="PANTHER" id="PTHR14517:SF6">
    <property type="entry name" value="RE41410P"/>
    <property type="match status" value="1"/>
</dbReference>
<protein>
    <submittedName>
        <fullName evidence="12">Uncharacterized protein</fullName>
    </submittedName>
</protein>